<dbReference type="EMBL" id="CM047904">
    <property type="protein sequence ID" value="KAJ0091091.1"/>
    <property type="molecule type" value="Genomic_DNA"/>
</dbReference>
<dbReference type="Proteomes" id="UP001164250">
    <property type="component" value="Chromosome 8"/>
</dbReference>
<accession>A0ACC1AWM3</accession>
<evidence type="ECO:0000313" key="1">
    <source>
        <dbReference type="EMBL" id="KAJ0091091.1"/>
    </source>
</evidence>
<keyword evidence="2" id="KW-1185">Reference proteome</keyword>
<organism evidence="1 2">
    <name type="scientific">Pistacia atlantica</name>
    <dbReference type="NCBI Taxonomy" id="434234"/>
    <lineage>
        <taxon>Eukaryota</taxon>
        <taxon>Viridiplantae</taxon>
        <taxon>Streptophyta</taxon>
        <taxon>Embryophyta</taxon>
        <taxon>Tracheophyta</taxon>
        <taxon>Spermatophyta</taxon>
        <taxon>Magnoliopsida</taxon>
        <taxon>eudicotyledons</taxon>
        <taxon>Gunneridae</taxon>
        <taxon>Pentapetalae</taxon>
        <taxon>rosids</taxon>
        <taxon>malvids</taxon>
        <taxon>Sapindales</taxon>
        <taxon>Anacardiaceae</taxon>
        <taxon>Pistacia</taxon>
    </lineage>
</organism>
<name>A0ACC1AWM3_9ROSI</name>
<reference evidence="2" key="1">
    <citation type="journal article" date="2023" name="G3 (Bethesda)">
        <title>Genome assembly and association tests identify interacting loci associated with vigor, precocity, and sex in interspecific pistachio rootstocks.</title>
        <authorList>
            <person name="Palmer W."/>
            <person name="Jacygrad E."/>
            <person name="Sagayaradj S."/>
            <person name="Cavanaugh K."/>
            <person name="Han R."/>
            <person name="Bertier L."/>
            <person name="Beede B."/>
            <person name="Kafkas S."/>
            <person name="Golino D."/>
            <person name="Preece J."/>
            <person name="Michelmore R."/>
        </authorList>
    </citation>
    <scope>NUCLEOTIDE SEQUENCE [LARGE SCALE GENOMIC DNA]</scope>
</reference>
<comment type="caution">
    <text evidence="1">The sequence shown here is derived from an EMBL/GenBank/DDBJ whole genome shotgun (WGS) entry which is preliminary data.</text>
</comment>
<protein>
    <submittedName>
        <fullName evidence="1">Uncharacterized protein</fullName>
    </submittedName>
</protein>
<evidence type="ECO:0000313" key="2">
    <source>
        <dbReference type="Proteomes" id="UP001164250"/>
    </source>
</evidence>
<proteinExistence type="predicted"/>
<sequence>MRESYDSDDYSGGEDVSVVLPLTKLLSKMTGDQASELIVLERIYEEVVLREVDKFERNEDDSNKLKEELGWTNGCYNPIWAEEGEKSVELYPGSSKSKSPSFYPQRIPLSIPEERNLRKSTRSPLLNSDSELEFSLDDYSSSDSEAENEHKNIKMSSFEPRKIRTKKQKEPILAESILRIHPMEDADNPPGDGKHTPPKDFVCPITSHVFDDPVTLETGQTYERKAIQEWIERGNSTCPITRQKLHSTQLPKTNYVLKRLIASWQEDNSGSLLSPSESPLLEPEQMSQVNSTFNFS</sequence>
<gene>
    <name evidence="1" type="ORF">Patl1_13282</name>
</gene>